<dbReference type="Pfam" id="PF05721">
    <property type="entry name" value="PhyH"/>
    <property type="match status" value="1"/>
</dbReference>
<dbReference type="Proteomes" id="UP000680038">
    <property type="component" value="Unassembled WGS sequence"/>
</dbReference>
<organism evidence="1 2">
    <name type="scientific">Dyadobacter helix</name>
    <dbReference type="NCBI Taxonomy" id="2822344"/>
    <lineage>
        <taxon>Bacteria</taxon>
        <taxon>Pseudomonadati</taxon>
        <taxon>Bacteroidota</taxon>
        <taxon>Cytophagia</taxon>
        <taxon>Cytophagales</taxon>
        <taxon>Spirosomataceae</taxon>
        <taxon>Dyadobacter</taxon>
    </lineage>
</organism>
<sequence>MSKIPSTEFVEKYSIQINAAPGSVILFDSMLFHRAGYNTSQQVRRGINHVYTKAIIRQQIDFPDLLGGRYSEDKFLNMLLGYGSPSVKSVEDFRTRRWNKIGSK</sequence>
<protein>
    <recommendedName>
        <fullName evidence="3">Phytanoyl-CoA dioxygenase</fullName>
    </recommendedName>
</protein>
<dbReference type="EMBL" id="CAJRAF010000002">
    <property type="protein sequence ID" value="CAG4999721.1"/>
    <property type="molecule type" value="Genomic_DNA"/>
</dbReference>
<evidence type="ECO:0000313" key="1">
    <source>
        <dbReference type="EMBL" id="CAG4999721.1"/>
    </source>
</evidence>
<name>A0A916JDU1_9BACT</name>
<proteinExistence type="predicted"/>
<keyword evidence="2" id="KW-1185">Reference proteome</keyword>
<dbReference type="Gene3D" id="2.60.120.620">
    <property type="entry name" value="q2cbj1_9rhob like domain"/>
    <property type="match status" value="1"/>
</dbReference>
<comment type="caution">
    <text evidence="1">The sequence shown here is derived from an EMBL/GenBank/DDBJ whole genome shotgun (WGS) entry which is preliminary data.</text>
</comment>
<evidence type="ECO:0000313" key="2">
    <source>
        <dbReference type="Proteomes" id="UP000680038"/>
    </source>
</evidence>
<gene>
    <name evidence="1" type="ORF">DYBT9275_02288</name>
</gene>
<dbReference type="SUPFAM" id="SSF51197">
    <property type="entry name" value="Clavaminate synthase-like"/>
    <property type="match status" value="1"/>
</dbReference>
<reference evidence="1" key="1">
    <citation type="submission" date="2021-04" db="EMBL/GenBank/DDBJ databases">
        <authorList>
            <person name="Rodrigo-Torres L."/>
            <person name="Arahal R. D."/>
            <person name="Lucena T."/>
        </authorList>
    </citation>
    <scope>NUCLEOTIDE SEQUENCE</scope>
    <source>
        <strain evidence="1">CECT 9275</strain>
    </source>
</reference>
<dbReference type="AlphaFoldDB" id="A0A916JDU1"/>
<accession>A0A916JDU1</accession>
<evidence type="ECO:0008006" key="3">
    <source>
        <dbReference type="Google" id="ProtNLM"/>
    </source>
</evidence>
<dbReference type="InterPro" id="IPR008775">
    <property type="entry name" value="Phytyl_CoA_dOase-like"/>
</dbReference>
<dbReference type="GO" id="GO:0016706">
    <property type="term" value="F:2-oxoglutarate-dependent dioxygenase activity"/>
    <property type="evidence" value="ECO:0007669"/>
    <property type="project" value="UniProtKB-ARBA"/>
</dbReference>